<dbReference type="PRINTS" id="PR00313">
    <property type="entry name" value="CABNDNGRPT"/>
</dbReference>
<organism evidence="3 4">
    <name type="scientific">Jiella pelagia</name>
    <dbReference type="NCBI Taxonomy" id="2986949"/>
    <lineage>
        <taxon>Bacteria</taxon>
        <taxon>Pseudomonadati</taxon>
        <taxon>Pseudomonadota</taxon>
        <taxon>Alphaproteobacteria</taxon>
        <taxon>Hyphomicrobiales</taxon>
        <taxon>Aurantimonadaceae</taxon>
        <taxon>Jiella</taxon>
    </lineage>
</organism>
<evidence type="ECO:0000313" key="3">
    <source>
        <dbReference type="EMBL" id="WAP68665.1"/>
    </source>
</evidence>
<dbReference type="Pfam" id="PF00353">
    <property type="entry name" value="HemolysinCabind"/>
    <property type="match status" value="4"/>
</dbReference>
<protein>
    <submittedName>
        <fullName evidence="3">Calcium-binding protein</fullName>
    </submittedName>
</protein>
<dbReference type="PANTHER" id="PTHR38340:SF1">
    <property type="entry name" value="S-LAYER PROTEIN"/>
    <property type="match status" value="1"/>
</dbReference>
<keyword evidence="2" id="KW-0964">Secreted</keyword>
<dbReference type="PANTHER" id="PTHR38340">
    <property type="entry name" value="S-LAYER PROTEIN"/>
    <property type="match status" value="1"/>
</dbReference>
<dbReference type="InterPro" id="IPR001343">
    <property type="entry name" value="Hemolysn_Ca-bd"/>
</dbReference>
<dbReference type="PROSITE" id="PS00330">
    <property type="entry name" value="HEMOLYSIN_CALCIUM"/>
    <property type="match status" value="1"/>
</dbReference>
<evidence type="ECO:0000313" key="4">
    <source>
        <dbReference type="Proteomes" id="UP001164020"/>
    </source>
</evidence>
<proteinExistence type="predicted"/>
<keyword evidence="4" id="KW-1185">Reference proteome</keyword>
<evidence type="ECO:0000256" key="1">
    <source>
        <dbReference type="ARBA" id="ARBA00004613"/>
    </source>
</evidence>
<dbReference type="InterPro" id="IPR050557">
    <property type="entry name" value="RTX_toxin/Mannuronan_C5-epim"/>
</dbReference>
<dbReference type="Proteomes" id="UP001164020">
    <property type="component" value="Chromosome"/>
</dbReference>
<accession>A0ABY7C1D0</accession>
<dbReference type="Gene3D" id="2.150.10.10">
    <property type="entry name" value="Serralysin-like metalloprotease, C-terminal"/>
    <property type="match status" value="3"/>
</dbReference>
<name>A0ABY7C1D0_9HYPH</name>
<dbReference type="InterPro" id="IPR011049">
    <property type="entry name" value="Serralysin-like_metalloprot_C"/>
</dbReference>
<dbReference type="InterPro" id="IPR018511">
    <property type="entry name" value="Hemolysin-typ_Ca-bd_CS"/>
</dbReference>
<evidence type="ECO:0000256" key="2">
    <source>
        <dbReference type="ARBA" id="ARBA00022525"/>
    </source>
</evidence>
<dbReference type="EMBL" id="CP114029">
    <property type="protein sequence ID" value="WAP68665.1"/>
    <property type="molecule type" value="Genomic_DNA"/>
</dbReference>
<comment type="subcellular location">
    <subcellularLocation>
        <location evidence="1">Secreted</location>
    </subcellularLocation>
</comment>
<sequence>MVGGLDSDILEGGDGNDTFLADADKANDSYDGGTGIDTMDYSAMAVGLSVNLVTGNATSAQIGTDTLLSVERVIGGNGSDAILGNADTVLLSGNGGADRLTGGAGDNVIFGGVGNDTLRGLGGDDTMVGGLDSDVLEGGDGDDTFIADADGANDHYDGGAGIDTMDYSAMTAALTVNLFAQTATSTQVGSDTLVSTEHVLGGSGNDALLANGATLSLSGNGGADRLTGGAGSNSLFGGTGNDTLRGLGGNDTLDGGLDNDFLEGGTGNDTFVFADGFGQDIVTDFDEFSAAETIDLSAVTGITSFADLQADHLTQVGADALITDGVNTITLNGVDIADLDAGDFIF</sequence>
<dbReference type="SUPFAM" id="SSF51120">
    <property type="entry name" value="beta-Roll"/>
    <property type="match status" value="2"/>
</dbReference>
<reference evidence="3" key="1">
    <citation type="submission" date="2022-12" db="EMBL/GenBank/DDBJ databases">
        <title>Jiella pelagia sp. nov., isolated from phosphonate enriched culture of Northwest Pacific surface seawater.</title>
        <authorList>
            <person name="Shin D.Y."/>
            <person name="Hwang C.Y."/>
        </authorList>
    </citation>
    <scope>NUCLEOTIDE SEQUENCE</scope>
    <source>
        <strain evidence="3">HL-NP1</strain>
    </source>
</reference>
<gene>
    <name evidence="3" type="ORF">OH818_25905</name>
</gene>